<gene>
    <name evidence="2" type="ORF">GZ985_009020</name>
</gene>
<reference evidence="2" key="2">
    <citation type="submission" date="2020-07" db="EMBL/GenBank/DDBJ databases">
        <authorList>
            <person name="Nadin-Davis S.A."/>
            <person name="Chmara J.T."/>
            <person name="Carillo C."/>
            <person name="Amoako K."/>
            <person name="Goji N."/>
            <person name="Duceppe M.-O."/>
            <person name="Devenish J."/>
        </authorList>
    </citation>
    <scope>NUCLEOTIDE SEQUENCE</scope>
    <source>
        <strain evidence="2">CFF00A031</strain>
        <plasmid evidence="2">pCFF_00A031_P1</plasmid>
    </source>
</reference>
<dbReference type="Gene3D" id="1.10.530.10">
    <property type="match status" value="1"/>
</dbReference>
<keyword evidence="2" id="KW-0614">Plasmid</keyword>
<reference evidence="2" key="3">
    <citation type="journal article" date="2021" name="PeerJ">
        <title>A comparison of fourteen fully characterized mammalian-associated Campylobacter fetus isolates suggests that loss of defense mechanisms contribute to high genomic plasticity and subspecies evolution.</title>
        <authorList>
            <person name="Nadin-Davis S.A."/>
            <person name="Chmara J."/>
            <person name="Carrillo C.D."/>
            <person name="Amoako K."/>
            <person name="Goji N."/>
            <person name="Duceppe M.O."/>
            <person name="Devenish J."/>
        </authorList>
    </citation>
    <scope>NUCLEOTIDE SEQUENCE</scope>
    <source>
        <strain evidence="2">CFF00A031</strain>
    </source>
</reference>
<dbReference type="RefSeq" id="WP_181913399.1">
    <property type="nucleotide sequence ID" value="NZ_CP059444.1"/>
</dbReference>
<reference evidence="2" key="1">
    <citation type="submission" date="2020-03" db="EMBL/GenBank/DDBJ databases">
        <authorList>
            <person name="Nadin-Davis S."/>
            <person name="Chmara J.T."/>
            <person name="Carillo C."/>
            <person name="Amoako K."/>
            <person name="Goji N."/>
            <person name="Duceppe M.-O."/>
            <person name="Devenish J."/>
        </authorList>
    </citation>
    <scope>NUCLEOTIDE SEQUENCE</scope>
    <source>
        <strain evidence="2">CFF00A031</strain>
        <plasmid evidence="2">pCFF_00A031_P1</plasmid>
    </source>
</reference>
<proteinExistence type="predicted"/>
<dbReference type="InterPro" id="IPR008258">
    <property type="entry name" value="Transglycosylase_SLT_dom_1"/>
</dbReference>
<evidence type="ECO:0000259" key="1">
    <source>
        <dbReference type="Pfam" id="PF01464"/>
    </source>
</evidence>
<sequence length="219" mass="25204">MFDLAIIENCKNPNVSSPIIKQIIQIESNFNEFAINVNKIGSFTPKTKDEAINLAKKYISNGYSVDIGLMQFNSKNLNSKLFLHYSIDDLLDVCKNIKAGSDLFYLAYESTDPNLDKNERINKALSVYNTGNQQLGFKNGYVAKFDIQNSNNIEIQKIARQSNTKLSLVFKPYNFTTLVQESWDKDGKTFYKHKIQVKEIDFRTPKDIPEDSFEEKRDE</sequence>
<name>A0AAE7IFZ8_CAMFE</name>
<organism evidence="2">
    <name type="scientific">Campylobacter fetus</name>
    <dbReference type="NCBI Taxonomy" id="196"/>
    <lineage>
        <taxon>Bacteria</taxon>
        <taxon>Pseudomonadati</taxon>
        <taxon>Campylobacterota</taxon>
        <taxon>Epsilonproteobacteria</taxon>
        <taxon>Campylobacterales</taxon>
        <taxon>Campylobacteraceae</taxon>
        <taxon>Campylobacter</taxon>
    </lineage>
</organism>
<dbReference type="EMBL" id="CP059444">
    <property type="protein sequence ID" value="QMS67726.1"/>
    <property type="molecule type" value="Genomic_DNA"/>
</dbReference>
<dbReference type="AlphaFoldDB" id="A0AAE7IFZ8"/>
<dbReference type="Pfam" id="PF01464">
    <property type="entry name" value="SLT"/>
    <property type="match status" value="1"/>
</dbReference>
<dbReference type="CDD" id="cd16892">
    <property type="entry name" value="LT_VirB1-like"/>
    <property type="match status" value="1"/>
</dbReference>
<accession>A0AAE7IFZ8</accession>
<dbReference type="SUPFAM" id="SSF53955">
    <property type="entry name" value="Lysozyme-like"/>
    <property type="match status" value="1"/>
</dbReference>
<dbReference type="InterPro" id="IPR023346">
    <property type="entry name" value="Lysozyme-like_dom_sf"/>
</dbReference>
<dbReference type="GeneID" id="61065647"/>
<evidence type="ECO:0000313" key="2">
    <source>
        <dbReference type="EMBL" id="QMS67726.1"/>
    </source>
</evidence>
<feature type="domain" description="Transglycosylase SLT" evidence="1">
    <location>
        <begin position="6"/>
        <end position="149"/>
    </location>
</feature>
<protein>
    <submittedName>
        <fullName evidence="2">Lytic transglycosylase domain-containing protein</fullName>
    </submittedName>
</protein>
<geneLocation type="plasmid" evidence="2">
    <name>pCFF_00A031_P1</name>
</geneLocation>